<evidence type="ECO:0000313" key="2">
    <source>
        <dbReference type="EMBL" id="AFA38657.1"/>
    </source>
</evidence>
<proteinExistence type="predicted"/>
<name>H6Q800_PYROT</name>
<evidence type="ECO:0000313" key="3">
    <source>
        <dbReference type="Proteomes" id="UP000009062"/>
    </source>
</evidence>
<feature type="compositionally biased region" description="Basic and acidic residues" evidence="1">
    <location>
        <begin position="70"/>
        <end position="80"/>
    </location>
</feature>
<dbReference type="STRING" id="698757.Pogu_0630"/>
<evidence type="ECO:0000256" key="1">
    <source>
        <dbReference type="SAM" id="MobiDB-lite"/>
    </source>
</evidence>
<dbReference type="EMBL" id="CP003316">
    <property type="protein sequence ID" value="AFA38657.1"/>
    <property type="molecule type" value="Genomic_DNA"/>
</dbReference>
<sequence>MPRRCNCREAARALVAAGYSYSQVAKMLGVSVKAVKKWAGEPPEGGAKARRGVAARGAQLPAGPSAMAERSTEAAQEAREAAPLSVAENQWVRLLRQLKEQKQR</sequence>
<dbReference type="SUPFAM" id="SSF46689">
    <property type="entry name" value="Homeodomain-like"/>
    <property type="match status" value="1"/>
</dbReference>
<dbReference type="HOGENOM" id="CLU_2243961_0_0_2"/>
<dbReference type="KEGG" id="pog:Pogu_0630"/>
<feature type="region of interest" description="Disordered" evidence="1">
    <location>
        <begin position="59"/>
        <end position="82"/>
    </location>
</feature>
<keyword evidence="3" id="KW-1185">Reference proteome</keyword>
<accession>H6Q800</accession>
<dbReference type="Proteomes" id="UP000009062">
    <property type="component" value="Chromosome"/>
</dbReference>
<dbReference type="Gene3D" id="1.10.10.60">
    <property type="entry name" value="Homeodomain-like"/>
    <property type="match status" value="1"/>
</dbReference>
<reference evidence="2 3" key="1">
    <citation type="journal article" date="2012" name="Stand. Genomic Sci.">
        <title>Complete genome sequence of Pyrobaculum oguniense.</title>
        <authorList>
            <person name="Bernick D.L."/>
            <person name="Karplus K."/>
            <person name="Lui L.M."/>
            <person name="Coker J.K."/>
            <person name="Murphy J.N."/>
            <person name="Chan P.P."/>
            <person name="Cozen A.E."/>
            <person name="Lowe T.M."/>
        </authorList>
    </citation>
    <scope>NUCLEOTIDE SEQUENCE [LARGE SCALE GENOMIC DNA]</scope>
    <source>
        <strain evidence="2 3">TE7</strain>
    </source>
</reference>
<gene>
    <name evidence="2" type="ordered locus">Pogu_0630</name>
</gene>
<organism evidence="2 3">
    <name type="scientific">Pyrobaculum oguniense (strain DSM 13380 / JCM 10595 / TE7)</name>
    <dbReference type="NCBI Taxonomy" id="698757"/>
    <lineage>
        <taxon>Archaea</taxon>
        <taxon>Thermoproteota</taxon>
        <taxon>Thermoprotei</taxon>
        <taxon>Thermoproteales</taxon>
        <taxon>Thermoproteaceae</taxon>
        <taxon>Pyrobaculum</taxon>
    </lineage>
</organism>
<dbReference type="InterPro" id="IPR009057">
    <property type="entry name" value="Homeodomain-like_sf"/>
</dbReference>
<protein>
    <submittedName>
        <fullName evidence="2">Uncharacterized protein</fullName>
    </submittedName>
</protein>
<dbReference type="AlphaFoldDB" id="H6Q800"/>